<evidence type="ECO:0000313" key="3">
    <source>
        <dbReference type="Proteomes" id="UP001341840"/>
    </source>
</evidence>
<feature type="compositionally biased region" description="Polar residues" evidence="1">
    <location>
        <begin position="110"/>
        <end position="125"/>
    </location>
</feature>
<accession>A0ABU6TNC5</accession>
<organism evidence="2 3">
    <name type="scientific">Stylosanthes scabra</name>
    <dbReference type="NCBI Taxonomy" id="79078"/>
    <lineage>
        <taxon>Eukaryota</taxon>
        <taxon>Viridiplantae</taxon>
        <taxon>Streptophyta</taxon>
        <taxon>Embryophyta</taxon>
        <taxon>Tracheophyta</taxon>
        <taxon>Spermatophyta</taxon>
        <taxon>Magnoliopsida</taxon>
        <taxon>eudicotyledons</taxon>
        <taxon>Gunneridae</taxon>
        <taxon>Pentapetalae</taxon>
        <taxon>rosids</taxon>
        <taxon>fabids</taxon>
        <taxon>Fabales</taxon>
        <taxon>Fabaceae</taxon>
        <taxon>Papilionoideae</taxon>
        <taxon>50 kb inversion clade</taxon>
        <taxon>dalbergioids sensu lato</taxon>
        <taxon>Dalbergieae</taxon>
        <taxon>Pterocarpus clade</taxon>
        <taxon>Stylosanthes</taxon>
    </lineage>
</organism>
<sequence length="145" mass="15654">MKTVEESSNQSISGRPPSPSSLPPLAAHPSTPSVLSSSSVPGQLQRKEKEKKKQSVQYDPIDYESINMVKFLVTEEVVDKESDLPPNVDDLLHDIDVGIHPTGDGGGTSFHPTSFDSSSQSQGGNRNEDDPNDANLQSVFADFDD</sequence>
<reference evidence="2 3" key="1">
    <citation type="journal article" date="2023" name="Plants (Basel)">
        <title>Bridging the Gap: Combining Genomics and Transcriptomics Approaches to Understand Stylosanthes scabra, an Orphan Legume from the Brazilian Caatinga.</title>
        <authorList>
            <person name="Ferreira-Neto J.R.C."/>
            <person name="da Silva M.D."/>
            <person name="Binneck E."/>
            <person name="de Melo N.F."/>
            <person name="da Silva R.H."/>
            <person name="de Melo A.L.T.M."/>
            <person name="Pandolfi V."/>
            <person name="Bustamante F.O."/>
            <person name="Brasileiro-Vidal A.C."/>
            <person name="Benko-Iseppon A.M."/>
        </authorList>
    </citation>
    <scope>NUCLEOTIDE SEQUENCE [LARGE SCALE GENOMIC DNA]</scope>
    <source>
        <tissue evidence="2">Leaves</tissue>
    </source>
</reference>
<evidence type="ECO:0000313" key="2">
    <source>
        <dbReference type="EMBL" id="MED6149373.1"/>
    </source>
</evidence>
<feature type="compositionally biased region" description="Low complexity" evidence="1">
    <location>
        <begin position="23"/>
        <end position="41"/>
    </location>
</feature>
<protein>
    <submittedName>
        <fullName evidence="2">Uncharacterized protein</fullName>
    </submittedName>
</protein>
<evidence type="ECO:0000256" key="1">
    <source>
        <dbReference type="SAM" id="MobiDB-lite"/>
    </source>
</evidence>
<feature type="region of interest" description="Disordered" evidence="1">
    <location>
        <begin position="1"/>
        <end position="60"/>
    </location>
</feature>
<feature type="region of interest" description="Disordered" evidence="1">
    <location>
        <begin position="95"/>
        <end position="145"/>
    </location>
</feature>
<feature type="compositionally biased region" description="Polar residues" evidence="1">
    <location>
        <begin position="1"/>
        <end position="10"/>
    </location>
</feature>
<dbReference type="Proteomes" id="UP001341840">
    <property type="component" value="Unassembled WGS sequence"/>
</dbReference>
<proteinExistence type="predicted"/>
<dbReference type="EMBL" id="JASCZI010091184">
    <property type="protein sequence ID" value="MED6149373.1"/>
    <property type="molecule type" value="Genomic_DNA"/>
</dbReference>
<keyword evidence="3" id="KW-1185">Reference proteome</keyword>
<gene>
    <name evidence="2" type="ORF">PIB30_061711</name>
</gene>
<comment type="caution">
    <text evidence="2">The sequence shown here is derived from an EMBL/GenBank/DDBJ whole genome shotgun (WGS) entry which is preliminary data.</text>
</comment>
<name>A0ABU6TNC5_9FABA</name>